<gene>
    <name evidence="2" type="ORF">A2871_04205</name>
</gene>
<evidence type="ECO:0000313" key="3">
    <source>
        <dbReference type="Proteomes" id="UP000176336"/>
    </source>
</evidence>
<dbReference type="EMBL" id="MFCR01000011">
    <property type="protein sequence ID" value="OGE18673.1"/>
    <property type="molecule type" value="Genomic_DNA"/>
</dbReference>
<name>A0A1F5IQM2_9BACT</name>
<evidence type="ECO:0000313" key="2">
    <source>
        <dbReference type="EMBL" id="OGE18673.1"/>
    </source>
</evidence>
<accession>A0A1F5IQM2</accession>
<feature type="transmembrane region" description="Helical" evidence="1">
    <location>
        <begin position="78"/>
        <end position="97"/>
    </location>
</feature>
<evidence type="ECO:0000256" key="1">
    <source>
        <dbReference type="SAM" id="Phobius"/>
    </source>
</evidence>
<dbReference type="InterPro" id="IPR043993">
    <property type="entry name" value="T4SS_pilin"/>
</dbReference>
<sequence>MLQKFIVYGLSFMVLILSTIYYLPYTSPIYAATPIPCALDPNTFKSNPADKTRYEEYVKKYGECPAGLDQLEQMVGNIISVIVSLGFIAMLFLIVTAGIKYLTSGGEPKALQSAHQTLVWAILGIFLMAVAWVLLQLIQGFTGIEVTVFNIKTLCKDASGGLSFCK</sequence>
<reference evidence="2 3" key="1">
    <citation type="journal article" date="2016" name="Nat. Commun.">
        <title>Thousands of microbial genomes shed light on interconnected biogeochemical processes in an aquifer system.</title>
        <authorList>
            <person name="Anantharaman K."/>
            <person name="Brown C.T."/>
            <person name="Hug L.A."/>
            <person name="Sharon I."/>
            <person name="Castelle C.J."/>
            <person name="Probst A.J."/>
            <person name="Thomas B.C."/>
            <person name="Singh A."/>
            <person name="Wilkins M.J."/>
            <person name="Karaoz U."/>
            <person name="Brodie E.L."/>
            <person name="Williams K.H."/>
            <person name="Hubbard S.S."/>
            <person name="Banfield J.F."/>
        </authorList>
    </citation>
    <scope>NUCLEOTIDE SEQUENCE [LARGE SCALE GENOMIC DNA]</scope>
</reference>
<keyword evidence="1" id="KW-0812">Transmembrane</keyword>
<proteinExistence type="predicted"/>
<keyword evidence="1" id="KW-0472">Membrane</keyword>
<comment type="caution">
    <text evidence="2">The sequence shown here is derived from an EMBL/GenBank/DDBJ whole genome shotgun (WGS) entry which is preliminary data.</text>
</comment>
<feature type="transmembrane region" description="Helical" evidence="1">
    <location>
        <begin position="5"/>
        <end position="23"/>
    </location>
</feature>
<feature type="transmembrane region" description="Helical" evidence="1">
    <location>
        <begin position="118"/>
        <end position="138"/>
    </location>
</feature>
<dbReference type="Proteomes" id="UP000176336">
    <property type="component" value="Unassembled WGS sequence"/>
</dbReference>
<protein>
    <submittedName>
        <fullName evidence="2">Uncharacterized protein</fullName>
    </submittedName>
</protein>
<organism evidence="2 3">
    <name type="scientific">Candidatus Daviesbacteria bacterium RIFCSPHIGHO2_01_FULL_41_23</name>
    <dbReference type="NCBI Taxonomy" id="1797764"/>
    <lineage>
        <taxon>Bacteria</taxon>
        <taxon>Candidatus Daviesiibacteriota</taxon>
    </lineage>
</organism>
<dbReference type="Pfam" id="PF18895">
    <property type="entry name" value="T4SS_pilin"/>
    <property type="match status" value="1"/>
</dbReference>
<keyword evidence="1" id="KW-1133">Transmembrane helix</keyword>
<dbReference type="AlphaFoldDB" id="A0A1F5IQM2"/>